<feature type="domain" description="Peptidase C19 ubiquitin carboxyl-terminal hydrolase" evidence="2">
    <location>
        <begin position="365"/>
        <end position="504"/>
    </location>
</feature>
<sequence>MQRSDSGGTPASMPADSSPQPLPARSIDGRQEQHAQRKIAEAARVAHRPFRPPLKILQRSSRDERMPSQKVLGVVQRPGSHQQQGWAPATDQPTHIPLSHMQIGHVPLPPTDPVPSAPYMPAPGNQQSPAPGPFQQHRPQPQEGFHGDRQGSVAPRQAPPVKAGHCTKGRLAPPNTHSSSNSGLAAGLACPSGKPSLRCGDSPVRPPFAPSDPEEAVANPLAGMRLDGVWGQPVPSAVRAPPQPPVQLIRPPPSQANTASSQPNHAVPPEKHQESLKIPKADDVRSSAKAHGGQGDPVLCALANLFSSAGQHLPRNICDRTLDPIELRLALAEQYPQLFPKGLREQAFRMQKNGGQASLQASAVMRELEKRISIKRCNEDEGGCGHPASMQQTLKGQQPLAFLIQLGWDLKATGKHMRGTMELFREGIDLGELFLGVKAGRRHYLLSIMVCFYGCRNSGGHYSAFVHKKGQWWVINDTTSEAVGSWAELLHKIEHGKTQPLVLFFEPT</sequence>
<comment type="caution">
    <text evidence="3">The sequence shown here is derived from an EMBL/GenBank/DDBJ whole genome shotgun (WGS) entry which is preliminary data.</text>
</comment>
<organism evidence="3 4">
    <name type="scientific">Coccomyxa viridis</name>
    <dbReference type="NCBI Taxonomy" id="1274662"/>
    <lineage>
        <taxon>Eukaryota</taxon>
        <taxon>Viridiplantae</taxon>
        <taxon>Chlorophyta</taxon>
        <taxon>core chlorophytes</taxon>
        <taxon>Trebouxiophyceae</taxon>
        <taxon>Trebouxiophyceae incertae sedis</taxon>
        <taxon>Coccomyxaceae</taxon>
        <taxon>Coccomyxa</taxon>
    </lineage>
</organism>
<feature type="compositionally biased region" description="Low complexity" evidence="1">
    <location>
        <begin position="178"/>
        <end position="189"/>
    </location>
</feature>
<reference evidence="3 4" key="1">
    <citation type="submission" date="2024-06" db="EMBL/GenBank/DDBJ databases">
        <authorList>
            <person name="Kraege A."/>
            <person name="Thomma B."/>
        </authorList>
    </citation>
    <scope>NUCLEOTIDE SEQUENCE [LARGE SCALE GENOMIC DNA]</scope>
</reference>
<dbReference type="InterPro" id="IPR038765">
    <property type="entry name" value="Papain-like_cys_pep_sf"/>
</dbReference>
<keyword evidence="4" id="KW-1185">Reference proteome</keyword>
<evidence type="ECO:0000259" key="2">
    <source>
        <dbReference type="Pfam" id="PF00443"/>
    </source>
</evidence>
<accession>A0ABP1G2H6</accession>
<dbReference type="CDD" id="cd02257">
    <property type="entry name" value="Peptidase_C19"/>
    <property type="match status" value="1"/>
</dbReference>
<feature type="compositionally biased region" description="Pro residues" evidence="1">
    <location>
        <begin position="107"/>
        <end position="121"/>
    </location>
</feature>
<dbReference type="Pfam" id="PF00443">
    <property type="entry name" value="UCH"/>
    <property type="match status" value="1"/>
</dbReference>
<feature type="region of interest" description="Disordered" evidence="1">
    <location>
        <begin position="233"/>
        <end position="292"/>
    </location>
</feature>
<dbReference type="SUPFAM" id="SSF54001">
    <property type="entry name" value="Cysteine proteinases"/>
    <property type="match status" value="1"/>
</dbReference>
<feature type="compositionally biased region" description="Pro residues" evidence="1">
    <location>
        <begin position="241"/>
        <end position="254"/>
    </location>
</feature>
<evidence type="ECO:0000256" key="1">
    <source>
        <dbReference type="SAM" id="MobiDB-lite"/>
    </source>
</evidence>
<evidence type="ECO:0000313" key="4">
    <source>
        <dbReference type="Proteomes" id="UP001497392"/>
    </source>
</evidence>
<dbReference type="Gene3D" id="3.90.70.10">
    <property type="entry name" value="Cysteine proteinases"/>
    <property type="match status" value="1"/>
</dbReference>
<proteinExistence type="predicted"/>
<protein>
    <submittedName>
        <fullName evidence="3">G7356 protein</fullName>
    </submittedName>
</protein>
<feature type="compositionally biased region" description="Polar residues" evidence="1">
    <location>
        <begin position="1"/>
        <end position="19"/>
    </location>
</feature>
<feature type="region of interest" description="Disordered" evidence="1">
    <location>
        <begin position="1"/>
        <end position="193"/>
    </location>
</feature>
<dbReference type="InterPro" id="IPR001394">
    <property type="entry name" value="Peptidase_C19_UCH"/>
</dbReference>
<name>A0ABP1G2H6_9CHLO</name>
<feature type="compositionally biased region" description="Basic and acidic residues" evidence="1">
    <location>
        <begin position="268"/>
        <end position="286"/>
    </location>
</feature>
<dbReference type="EMBL" id="CAXHTA020000011">
    <property type="protein sequence ID" value="CAL5224638.1"/>
    <property type="molecule type" value="Genomic_DNA"/>
</dbReference>
<evidence type="ECO:0000313" key="3">
    <source>
        <dbReference type="EMBL" id="CAL5224638.1"/>
    </source>
</evidence>
<gene>
    <name evidence="3" type="primary">g7356</name>
    <name evidence="3" type="ORF">VP750_LOCUS6297</name>
</gene>
<dbReference type="Proteomes" id="UP001497392">
    <property type="component" value="Unassembled WGS sequence"/>
</dbReference>
<feature type="compositionally biased region" description="Basic and acidic residues" evidence="1">
    <location>
        <begin position="27"/>
        <end position="41"/>
    </location>
</feature>